<evidence type="ECO:0000313" key="8">
    <source>
        <dbReference type="Proteomes" id="UP001629113"/>
    </source>
</evidence>
<dbReference type="Proteomes" id="UP001629113">
    <property type="component" value="Unassembled WGS sequence"/>
</dbReference>
<evidence type="ECO:0000256" key="4">
    <source>
        <dbReference type="ARBA" id="ARBA00023163"/>
    </source>
</evidence>
<feature type="region of interest" description="Disordered" evidence="6">
    <location>
        <begin position="68"/>
        <end position="104"/>
    </location>
</feature>
<keyword evidence="4" id="KW-0804">Transcription</keyword>
<comment type="caution">
    <text evidence="7">The sequence shown here is derived from an EMBL/GenBank/DDBJ whole genome shotgun (WGS) entry which is preliminary data.</text>
</comment>
<organism evidence="7 8">
    <name type="scientific">Phlyctema vagabunda</name>
    <dbReference type="NCBI Taxonomy" id="108571"/>
    <lineage>
        <taxon>Eukaryota</taxon>
        <taxon>Fungi</taxon>
        <taxon>Dikarya</taxon>
        <taxon>Ascomycota</taxon>
        <taxon>Pezizomycotina</taxon>
        <taxon>Leotiomycetes</taxon>
        <taxon>Helotiales</taxon>
        <taxon>Dermateaceae</taxon>
        <taxon>Phlyctema</taxon>
    </lineage>
</organism>
<proteinExistence type="predicted"/>
<feature type="compositionally biased region" description="Low complexity" evidence="6">
    <location>
        <begin position="83"/>
        <end position="104"/>
    </location>
</feature>
<dbReference type="PANTHER" id="PTHR31845">
    <property type="entry name" value="FINGER DOMAIN PROTEIN, PUTATIVE-RELATED"/>
    <property type="match status" value="1"/>
</dbReference>
<evidence type="ECO:0000256" key="5">
    <source>
        <dbReference type="ARBA" id="ARBA00023242"/>
    </source>
</evidence>
<feature type="compositionally biased region" description="Low complexity" evidence="6">
    <location>
        <begin position="156"/>
        <end position="165"/>
    </location>
</feature>
<dbReference type="InterPro" id="IPR036864">
    <property type="entry name" value="Zn2-C6_fun-type_DNA-bd_sf"/>
</dbReference>
<dbReference type="InterPro" id="IPR051089">
    <property type="entry name" value="prtT"/>
</dbReference>
<dbReference type="SUPFAM" id="SSF57701">
    <property type="entry name" value="Zn2/Cys6 DNA-binding domain"/>
    <property type="match status" value="1"/>
</dbReference>
<keyword evidence="2" id="KW-0805">Transcription regulation</keyword>
<dbReference type="InterPro" id="IPR001138">
    <property type="entry name" value="Zn2Cys6_DnaBD"/>
</dbReference>
<comment type="subcellular location">
    <subcellularLocation>
        <location evidence="1">Nucleus</location>
    </subcellularLocation>
</comment>
<sequence>MNGTRISASSILEASQTTMTQPYTPYGYGKACTNCVKNKTRCATSSPSSTEVGGGRGKCERCQRLNKDCHPAPSVRQKRVSKRLASATSPSSSSSSSRSAYAKRTAGLEERLDGIVQMLQQSQASVPFTSAQLQELGKHQANLSLPVADQAAIPPSLSSSRHYSSCGLKDAQSSASPEDAIYPPHNTPVTAQGVYESALKSGLHDCSRNGKHISQQSASHELPIPIVSSSGLSTAGRNFQQDSSAAGSHPAETEAELEESLETFRTKMIPYFPIVCIGSDVTVEQLRRDRPFLFLVIKGICSKNIPRQAALMCEVKEYLAKQLLIEGAKTMDLLLGNLVFLSWCHYWVCGKAIMSTITQLNMSLAFDLGLMRPLPFEPNNVLRQYIAQGNPNAINGTPPVRTMEERRTAVGLFLISSVVANYFQRIDHMRWTPYLDECLNILEATEEFSTDKLLVSLVRMQLITNKASPTIWYEIFSDSGAQLPPALYFKALQAQLNDLERSLPPDLKSNVCMRLDVLSVTIGIHDYSLETHSKFTSSDPTAILQRTESLWTCLMAIKSWFELFFNLDIFPLTSYPHISMTQFSQMAHCIVVLYRLATLEAPGLQWDRKRVRQELDLGNVLKVMTERWALVPPAAGIEMGARHTDELGEEHCADNPWTHTRRKVYGISRFWEAKLAAMAAEAAEKEKDAGEPVAENGVPNVPGVAQTEVLDFEPIEMDMLNENWIRDFLAGGYDSTLDFYM</sequence>
<evidence type="ECO:0000256" key="6">
    <source>
        <dbReference type="SAM" id="MobiDB-lite"/>
    </source>
</evidence>
<protein>
    <submittedName>
        <fullName evidence="7">Zn 2cys6 transcription factor</fullName>
    </submittedName>
</protein>
<feature type="region of interest" description="Disordered" evidence="6">
    <location>
        <begin position="237"/>
        <end position="257"/>
    </location>
</feature>
<dbReference type="CDD" id="cd00067">
    <property type="entry name" value="GAL4"/>
    <property type="match status" value="1"/>
</dbReference>
<evidence type="ECO:0000313" key="7">
    <source>
        <dbReference type="EMBL" id="KAL3426836.1"/>
    </source>
</evidence>
<name>A0ABR4PUB1_9HELO</name>
<keyword evidence="8" id="KW-1185">Reference proteome</keyword>
<evidence type="ECO:0000256" key="2">
    <source>
        <dbReference type="ARBA" id="ARBA00023015"/>
    </source>
</evidence>
<accession>A0ABR4PUB1</accession>
<feature type="region of interest" description="Disordered" evidence="6">
    <location>
        <begin position="156"/>
        <end position="176"/>
    </location>
</feature>
<feature type="compositionally biased region" description="Polar residues" evidence="6">
    <location>
        <begin position="237"/>
        <end position="246"/>
    </location>
</feature>
<reference evidence="7 8" key="1">
    <citation type="submission" date="2024-06" db="EMBL/GenBank/DDBJ databases">
        <title>Complete genome of Phlyctema vagabunda strain 19-DSS-EL-015.</title>
        <authorList>
            <person name="Fiorenzani C."/>
        </authorList>
    </citation>
    <scope>NUCLEOTIDE SEQUENCE [LARGE SCALE GENOMIC DNA]</scope>
    <source>
        <strain evidence="7 8">19-DSS-EL-015</strain>
    </source>
</reference>
<keyword evidence="3" id="KW-0238">DNA-binding</keyword>
<dbReference type="PANTHER" id="PTHR31845:SF32">
    <property type="entry name" value="MISCELLANEOUS ZN(II)2CYS6 TRANSCRIPTION FACTOR (EUROFUNG)-RELATED"/>
    <property type="match status" value="1"/>
</dbReference>
<dbReference type="EMBL" id="JBFCZG010000001">
    <property type="protein sequence ID" value="KAL3426836.1"/>
    <property type="molecule type" value="Genomic_DNA"/>
</dbReference>
<dbReference type="Gene3D" id="4.10.240.10">
    <property type="entry name" value="Zn(2)-C6 fungal-type DNA-binding domain"/>
    <property type="match status" value="1"/>
</dbReference>
<evidence type="ECO:0000256" key="1">
    <source>
        <dbReference type="ARBA" id="ARBA00004123"/>
    </source>
</evidence>
<keyword evidence="5" id="KW-0539">Nucleus</keyword>
<gene>
    <name evidence="7" type="ORF">PVAG01_00345</name>
</gene>
<evidence type="ECO:0000256" key="3">
    <source>
        <dbReference type="ARBA" id="ARBA00023125"/>
    </source>
</evidence>